<organism evidence="2 3">
    <name type="scientific">Bodo saltans</name>
    <name type="common">Flagellated protozoan</name>
    <dbReference type="NCBI Taxonomy" id="75058"/>
    <lineage>
        <taxon>Eukaryota</taxon>
        <taxon>Discoba</taxon>
        <taxon>Euglenozoa</taxon>
        <taxon>Kinetoplastea</taxon>
        <taxon>Metakinetoplastina</taxon>
        <taxon>Eubodonida</taxon>
        <taxon>Bodonidae</taxon>
        <taxon>Bodo</taxon>
    </lineage>
</organism>
<keyword evidence="3" id="KW-1185">Reference proteome</keyword>
<protein>
    <submittedName>
        <fullName evidence="2">Transmembrane protein, putative</fullName>
    </submittedName>
</protein>
<evidence type="ECO:0000313" key="3">
    <source>
        <dbReference type="Proteomes" id="UP000051952"/>
    </source>
</evidence>
<keyword evidence="1" id="KW-0472">Membrane</keyword>
<feature type="transmembrane region" description="Helical" evidence="1">
    <location>
        <begin position="588"/>
        <end position="611"/>
    </location>
</feature>
<dbReference type="Proteomes" id="UP000051952">
    <property type="component" value="Unassembled WGS sequence"/>
</dbReference>
<sequence>MIAIAVLCSSVEATKVFRSPYSARLVAGKENRDVFGDLLNYYIFAEAGAVVTPAPQWEIFLRGQKQTITEALPAKVASSHREKIKANGDTATISQTLTVEESNSDTKHFARKSYLSFTTISHPAGSAPVRGTTHLASNSDSRFVLSDWLFPLPGRYNMMMNATMYWGAQARFNVTVNVDHQPGRIVMTQYPVGYNGSAMTTEPQAQLEDLLGNPSRSDTCIVTFTVLTGPTGYLVQGTASTYPDDTGKVQLPNVILSQPGLYVVYLLAALTDGTTIRTSTFSFTVARALPTSIVIIQQATGVTRAVFFTSPIYRIRDQIGFSQDTRVNITLALGLNSPSVTYKGEDTIAVLEGVNSRTQTGFDFVFPALSINLPGNFEIVATLYLDGESFLQITFGLVVADLPTFNLPAPLEVNTVGVLTLYGSQPLIQPLYIKMSNEIGCTTSASDVATWPKESSTVITTRNVSFVPFSSGTNKYLCIGVPTQAAYIPLLLLYEPAFNEPYPLAYTFDITGVSTCQDLSNTDEYLYRTAGWTTATAGRAYGCFLTPPVSGTIAPCDCFFILSCTSFSDQSFTPPGLDIGMCVCCKGWVLVAACVSTAAFFALMMYVIYVFV</sequence>
<dbReference type="EMBL" id="CYKH01000747">
    <property type="protein sequence ID" value="CUG31617.1"/>
    <property type="molecule type" value="Genomic_DNA"/>
</dbReference>
<dbReference type="AlphaFoldDB" id="A0A0S4J3E5"/>
<keyword evidence="1 2" id="KW-0812">Transmembrane</keyword>
<keyword evidence="1" id="KW-1133">Transmembrane helix</keyword>
<reference evidence="3" key="1">
    <citation type="submission" date="2015-09" db="EMBL/GenBank/DDBJ databases">
        <authorList>
            <consortium name="Pathogen Informatics"/>
        </authorList>
    </citation>
    <scope>NUCLEOTIDE SEQUENCE [LARGE SCALE GENOMIC DNA]</scope>
    <source>
        <strain evidence="3">Lake Konstanz</strain>
    </source>
</reference>
<gene>
    <name evidence="2" type="ORF">BSAL_77490</name>
</gene>
<accession>A0A0S4J3E5</accession>
<evidence type="ECO:0000313" key="2">
    <source>
        <dbReference type="EMBL" id="CUG31617.1"/>
    </source>
</evidence>
<evidence type="ECO:0000256" key="1">
    <source>
        <dbReference type="SAM" id="Phobius"/>
    </source>
</evidence>
<name>A0A0S4J3E5_BODSA</name>
<proteinExistence type="predicted"/>
<dbReference type="VEuPathDB" id="TriTrypDB:BSAL_77490"/>